<evidence type="ECO:0000256" key="1">
    <source>
        <dbReference type="SAM" id="SignalP"/>
    </source>
</evidence>
<protein>
    <recommendedName>
        <fullName evidence="4">DUF4595 domain-containing protein</fullName>
    </recommendedName>
</protein>
<gene>
    <name evidence="2" type="ORF">F5984_05765</name>
</gene>
<dbReference type="RefSeq" id="WP_152123326.1">
    <property type="nucleotide sequence ID" value="NZ_WELI01000002.1"/>
</dbReference>
<feature type="chain" id="PRO_5029511234" description="DUF4595 domain-containing protein" evidence="1">
    <location>
        <begin position="19"/>
        <end position="264"/>
    </location>
</feature>
<dbReference type="EMBL" id="WELI01000002">
    <property type="protein sequence ID" value="KAB7731732.1"/>
    <property type="molecule type" value="Genomic_DNA"/>
</dbReference>
<accession>A0A7J5U2C7</accession>
<feature type="signal peptide" evidence="1">
    <location>
        <begin position="1"/>
        <end position="18"/>
    </location>
</feature>
<name>A0A7J5U2C7_9BACT</name>
<proteinExistence type="predicted"/>
<evidence type="ECO:0008006" key="4">
    <source>
        <dbReference type="Google" id="ProtNLM"/>
    </source>
</evidence>
<keyword evidence="1" id="KW-0732">Signal</keyword>
<evidence type="ECO:0000313" key="3">
    <source>
        <dbReference type="Proteomes" id="UP000488299"/>
    </source>
</evidence>
<dbReference type="AlphaFoldDB" id="A0A7J5U2C7"/>
<dbReference type="Proteomes" id="UP000488299">
    <property type="component" value="Unassembled WGS sequence"/>
</dbReference>
<evidence type="ECO:0000313" key="2">
    <source>
        <dbReference type="EMBL" id="KAB7731732.1"/>
    </source>
</evidence>
<reference evidence="2 3" key="1">
    <citation type="submission" date="2019-10" db="EMBL/GenBank/DDBJ databases">
        <title>Rudanella paleaurantiibacter sp. nov., isolated from sludge.</title>
        <authorList>
            <person name="Xu S.Q."/>
        </authorList>
    </citation>
    <scope>NUCLEOTIDE SEQUENCE [LARGE SCALE GENOMIC DNA]</scope>
    <source>
        <strain evidence="2 3">HX-22-17</strain>
    </source>
</reference>
<sequence length="264" mass="29959">MKMLLFLTALLLTLSSCELNLLQTSDNGPAVVPDGSARIARTYSLGGPDNKTVLSEIRYVYGANGLLERVDRFSRNANGSLDRYAYEMYTYTDNRQVQSRVEYSRTSQTGDFKPNTTRQYTYPSPDKTVETMLYADYQTGALKPQARTETVRQNNLPVTSAFFSLYGTSPNEPSQITTYQYENGRLIKEETRSGTGTAFRSMVYTYKGRTARVDEFIPQSKESISEQKRTYDARGRLVQEEVVRTNPLLCFGMFVGVTVHEYLD</sequence>
<comment type="caution">
    <text evidence="2">The sequence shown here is derived from an EMBL/GenBank/DDBJ whole genome shotgun (WGS) entry which is preliminary data.</text>
</comment>
<dbReference type="PROSITE" id="PS51257">
    <property type="entry name" value="PROKAR_LIPOPROTEIN"/>
    <property type="match status" value="1"/>
</dbReference>
<keyword evidence="3" id="KW-1185">Reference proteome</keyword>
<organism evidence="2 3">
    <name type="scientific">Rudanella paleaurantiibacter</name>
    <dbReference type="NCBI Taxonomy" id="2614655"/>
    <lineage>
        <taxon>Bacteria</taxon>
        <taxon>Pseudomonadati</taxon>
        <taxon>Bacteroidota</taxon>
        <taxon>Cytophagia</taxon>
        <taxon>Cytophagales</taxon>
        <taxon>Cytophagaceae</taxon>
        <taxon>Rudanella</taxon>
    </lineage>
</organism>